<dbReference type="KEGG" id="aarg:Aargi30884_18070"/>
<dbReference type="InterPro" id="IPR024523">
    <property type="entry name" value="DUF3793"/>
</dbReference>
<evidence type="ECO:0008006" key="3">
    <source>
        <dbReference type="Google" id="ProtNLM"/>
    </source>
</evidence>
<organism evidence="1 2">
    <name type="scientific">Amedibacterium intestinale</name>
    <dbReference type="NCBI Taxonomy" id="2583452"/>
    <lineage>
        <taxon>Bacteria</taxon>
        <taxon>Bacillati</taxon>
        <taxon>Bacillota</taxon>
        <taxon>Erysipelotrichia</taxon>
        <taxon>Erysipelotrichales</taxon>
        <taxon>Erysipelotrichaceae</taxon>
        <taxon>Amedibacterium</taxon>
    </lineage>
</organism>
<protein>
    <recommendedName>
        <fullName evidence="3">DUF3793 domain-containing protein</fullName>
    </recommendedName>
</protein>
<dbReference type="AlphaFoldDB" id="A0A6N4TK92"/>
<proteinExistence type="predicted"/>
<gene>
    <name evidence="1" type="ORF">Aargi30884_18070</name>
</gene>
<reference evidence="2" key="1">
    <citation type="submission" date="2019-05" db="EMBL/GenBank/DDBJ databases">
        <title>Complete genome sequencing of Absiella argi strain JCM 30884.</title>
        <authorList>
            <person name="Sakamoto M."/>
            <person name="Murakami T."/>
            <person name="Mori H."/>
        </authorList>
    </citation>
    <scope>NUCLEOTIDE SEQUENCE [LARGE SCALE GENOMIC DNA]</scope>
    <source>
        <strain evidence="2">JCM 30884</strain>
    </source>
</reference>
<sequence length="187" mass="22062">MSKDEMEFETLLAMYCAPMLMCKKIANMFHIRSKQFNNLNELIKKFKCKLNNFGIELCLFQSENKIITVFVYRKKALLLHLKNSAIHSFLTQLGYPSDGNLNRSLHYLNKRLDEQKEYPHEIGVFLGYPLEDIEGFIENRPCNLTGYWKVYGNPEKAKQLFNQYDLCRDKLLNGIYNGKRIENLIVY</sequence>
<keyword evidence="2" id="KW-1185">Reference proteome</keyword>
<dbReference type="Proteomes" id="UP000464754">
    <property type="component" value="Chromosome"/>
</dbReference>
<name>A0A6N4TK92_9FIRM</name>
<evidence type="ECO:0000313" key="1">
    <source>
        <dbReference type="EMBL" id="BBK22904.1"/>
    </source>
</evidence>
<dbReference type="EMBL" id="AP019695">
    <property type="protein sequence ID" value="BBK22904.1"/>
    <property type="molecule type" value="Genomic_DNA"/>
</dbReference>
<accession>A0A6N4TK92</accession>
<evidence type="ECO:0000313" key="2">
    <source>
        <dbReference type="Proteomes" id="UP000464754"/>
    </source>
</evidence>
<dbReference type="Pfam" id="PF12672">
    <property type="entry name" value="DUF3793"/>
    <property type="match status" value="1"/>
</dbReference>
<dbReference type="RefSeq" id="WP_163052099.1">
    <property type="nucleotide sequence ID" value="NZ_AP019695.1"/>
</dbReference>